<feature type="non-terminal residue" evidence="3">
    <location>
        <position position="810"/>
    </location>
</feature>
<dbReference type="Pfam" id="PF00350">
    <property type="entry name" value="Dynamin_N"/>
    <property type="match status" value="1"/>
</dbReference>
<feature type="region of interest" description="Disordered" evidence="1">
    <location>
        <begin position="343"/>
        <end position="365"/>
    </location>
</feature>
<dbReference type="EMBL" id="KZ613520">
    <property type="protein sequence ID" value="PMD14631.1"/>
    <property type="molecule type" value="Genomic_DNA"/>
</dbReference>
<dbReference type="STRING" id="1745343.A0A2J6PKR8"/>
<sequence length="810" mass="92676">PLWKQCGTRTRVKQVQINETAAEHSREFLEGATKILRQYRDKLTSCDTRLKEIYAIKNRKRECEVRIGFLGNTGTGKSSLINALLQMKVLPRNEEAASTAVAVEVSYNHSDDPNRLFRAEIKGISKSEFSKELEYLFEDKRQWDLYAEDEDEDEERDTEIWQRMLNTIEKIKWLYPSLKNLDDLNKTSAKQLLSKPHVLKMLDSKKGLCAKTEAAFARDIKKYIESTAPKEGDDVSVSLWPLVKVVRIFVKAEILKPGIILVDLPGSGDTSAARTDRLSDYRAYIRDHENLQESNEQDLEIIDAKSIEIEEKKKELAKRGAKKLKLDEMVASMQATYDRLAATTAGTGGRKRKRTNAEAEKEASKKLRENQAALHANKAQKEFLSGRRMMMSNYQEGSEKPLQVFSVSAEAYGHLINREREDALKKGFSTTTDTGIPALKDAILAITWPVRQENARSFNEEVEHCLTRMKLWSMDTSSEYKMFDAERATLQSRLDTEIQSLEEIFSKLHSETHEGLLHCVNEGIYQRLPQIAKKSFEIAAKDKVTRDWCLLNWNTHRTINKRMDNWTGSNKKAKYDWNEDLSGIYLDLLVKDWAETFHKKCFELLKNYQGQADLLIAEFVDSITASAQDVHETINEALQSLRENLLGVKTVLKNAAAEMFQGVKMAAKEAHRLVKPEVLSSWESTYATCGTTKGKDVFKRNKESHKKHVYGDGGIPMYKRAGVSMQKTLNKELEKVEEKFQANFDNAVNRIREDLKVMLDRHSLSNAQTCSPEAISFEKENLQKTLKPHFDALEEAWGNESENEVDESEK</sequence>
<evidence type="ECO:0000256" key="1">
    <source>
        <dbReference type="SAM" id="MobiDB-lite"/>
    </source>
</evidence>
<dbReference type="AlphaFoldDB" id="A0A2J6PKR8"/>
<dbReference type="InterPro" id="IPR027417">
    <property type="entry name" value="P-loop_NTPase"/>
</dbReference>
<evidence type="ECO:0000313" key="4">
    <source>
        <dbReference type="Proteomes" id="UP000235672"/>
    </source>
</evidence>
<evidence type="ECO:0000313" key="3">
    <source>
        <dbReference type="EMBL" id="PMD14631.1"/>
    </source>
</evidence>
<dbReference type="PANTHER" id="PTHR36681:SF3">
    <property type="entry name" value="NUCLEAR GTPASE, GERMINAL CENTER-ASSOCIATED, TANDEM DUPLICATE 3"/>
    <property type="match status" value="1"/>
</dbReference>
<reference evidence="3 4" key="1">
    <citation type="submission" date="2016-05" db="EMBL/GenBank/DDBJ databases">
        <title>A degradative enzymes factory behind the ericoid mycorrhizal symbiosis.</title>
        <authorList>
            <consortium name="DOE Joint Genome Institute"/>
            <person name="Martino E."/>
            <person name="Morin E."/>
            <person name="Grelet G."/>
            <person name="Kuo A."/>
            <person name="Kohler A."/>
            <person name="Daghino S."/>
            <person name="Barry K."/>
            <person name="Choi C."/>
            <person name="Cichocki N."/>
            <person name="Clum A."/>
            <person name="Copeland A."/>
            <person name="Hainaut M."/>
            <person name="Haridas S."/>
            <person name="Labutti K."/>
            <person name="Lindquist E."/>
            <person name="Lipzen A."/>
            <person name="Khouja H.-R."/>
            <person name="Murat C."/>
            <person name="Ohm R."/>
            <person name="Olson A."/>
            <person name="Spatafora J."/>
            <person name="Veneault-Fourrey C."/>
            <person name="Henrissat B."/>
            <person name="Grigoriev I."/>
            <person name="Martin F."/>
            <person name="Perotto S."/>
        </authorList>
    </citation>
    <scope>NUCLEOTIDE SEQUENCE [LARGE SCALE GENOMIC DNA]</scope>
    <source>
        <strain evidence="3 4">UAMH 7357</strain>
    </source>
</reference>
<dbReference type="Proteomes" id="UP000235672">
    <property type="component" value="Unassembled WGS sequence"/>
</dbReference>
<feature type="compositionally biased region" description="Basic and acidic residues" evidence="1">
    <location>
        <begin position="355"/>
        <end position="365"/>
    </location>
</feature>
<dbReference type="InterPro" id="IPR045063">
    <property type="entry name" value="Dynamin_N"/>
</dbReference>
<accession>A0A2J6PKR8</accession>
<feature type="domain" description="Dynamin N-terminal" evidence="2">
    <location>
        <begin position="67"/>
        <end position="277"/>
    </location>
</feature>
<organism evidence="3 4">
    <name type="scientific">Hyaloscypha hepaticicola</name>
    <dbReference type="NCBI Taxonomy" id="2082293"/>
    <lineage>
        <taxon>Eukaryota</taxon>
        <taxon>Fungi</taxon>
        <taxon>Dikarya</taxon>
        <taxon>Ascomycota</taxon>
        <taxon>Pezizomycotina</taxon>
        <taxon>Leotiomycetes</taxon>
        <taxon>Helotiales</taxon>
        <taxon>Hyaloscyphaceae</taxon>
        <taxon>Hyaloscypha</taxon>
    </lineage>
</organism>
<dbReference type="SUPFAM" id="SSF52540">
    <property type="entry name" value="P-loop containing nucleoside triphosphate hydrolases"/>
    <property type="match status" value="1"/>
</dbReference>
<name>A0A2J6PKR8_9HELO</name>
<feature type="non-terminal residue" evidence="3">
    <location>
        <position position="1"/>
    </location>
</feature>
<keyword evidence="4" id="KW-1185">Reference proteome</keyword>
<dbReference type="OrthoDB" id="3598281at2759"/>
<dbReference type="PANTHER" id="PTHR36681">
    <property type="entry name" value="NUCLEAR GTPASE, GERMINAL CENTER-ASSOCIATED, TANDEM DUPLICATE 3"/>
    <property type="match status" value="1"/>
</dbReference>
<evidence type="ECO:0000259" key="2">
    <source>
        <dbReference type="Pfam" id="PF00350"/>
    </source>
</evidence>
<proteinExistence type="predicted"/>
<protein>
    <recommendedName>
        <fullName evidence="2">Dynamin N-terminal domain-containing protein</fullName>
    </recommendedName>
</protein>
<gene>
    <name evidence="3" type="ORF">NA56DRAFT_553878</name>
</gene>
<dbReference type="Gene3D" id="3.40.50.300">
    <property type="entry name" value="P-loop containing nucleotide triphosphate hydrolases"/>
    <property type="match status" value="1"/>
</dbReference>